<dbReference type="EMBL" id="JAMQOT010000002">
    <property type="protein sequence ID" value="MDF9745716.1"/>
    <property type="molecule type" value="Genomic_DNA"/>
</dbReference>
<dbReference type="InterPro" id="IPR015220">
    <property type="entry name" value="Glucodextranase_N"/>
</dbReference>
<evidence type="ECO:0000313" key="3">
    <source>
        <dbReference type="Proteomes" id="UP001154061"/>
    </source>
</evidence>
<dbReference type="InterPro" id="IPR014718">
    <property type="entry name" value="GH-type_carb-bd"/>
</dbReference>
<dbReference type="AlphaFoldDB" id="A0A9Q4L0F2"/>
<keyword evidence="3" id="KW-1185">Reference proteome</keyword>
<feature type="domain" description="Glucodextranase N-terminal" evidence="1">
    <location>
        <begin position="47"/>
        <end position="274"/>
    </location>
</feature>
<dbReference type="Pfam" id="PF09137">
    <property type="entry name" value="Glucodextran_N"/>
    <property type="match status" value="1"/>
</dbReference>
<comment type="caution">
    <text evidence="2">The sequence shown here is derived from an EMBL/GenBank/DDBJ whole genome shotgun (WGS) entry which is preliminary data.</text>
</comment>
<accession>A0A9Q4L0F2</accession>
<proteinExistence type="predicted"/>
<reference evidence="2" key="1">
    <citation type="submission" date="2022-06" db="EMBL/GenBank/DDBJ databases">
        <title>Natrinema sp. a new haloarchaeum isolate from saline soil.</title>
        <authorList>
            <person name="Strakova D."/>
            <person name="Galisteo C."/>
            <person name="Sanchez-Porro C."/>
            <person name="Ventosa A."/>
        </authorList>
    </citation>
    <scope>NUCLEOTIDE SEQUENCE</scope>
    <source>
        <strain evidence="2">S1CR25-10</strain>
    </source>
</reference>
<dbReference type="Gene3D" id="2.70.98.10">
    <property type="match status" value="1"/>
</dbReference>
<evidence type="ECO:0000259" key="1">
    <source>
        <dbReference type="Pfam" id="PF09137"/>
    </source>
</evidence>
<protein>
    <recommendedName>
        <fullName evidence="1">Glucodextranase N-terminal domain-containing protein</fullName>
    </recommendedName>
</protein>
<evidence type="ECO:0000313" key="2">
    <source>
        <dbReference type="EMBL" id="MDF9745716.1"/>
    </source>
</evidence>
<dbReference type="GO" id="GO:0030246">
    <property type="term" value="F:carbohydrate binding"/>
    <property type="evidence" value="ECO:0007669"/>
    <property type="project" value="InterPro"/>
</dbReference>
<dbReference type="GO" id="GO:0003824">
    <property type="term" value="F:catalytic activity"/>
    <property type="evidence" value="ECO:0007669"/>
    <property type="project" value="InterPro"/>
</dbReference>
<name>A0A9Q4L0F2_9EURY</name>
<dbReference type="Proteomes" id="UP001154061">
    <property type="component" value="Unassembled WGS sequence"/>
</dbReference>
<sequence length="277" mass="29538">MTGLGALGGAEAVAADDVDIPLSARGDGWEVGVSAEQYDTSDQQGARLEDVYSGDRSNIVVDALDTVVYDGSVTRNTRADASSSEVNVTTSYVAEAYMSTTVPVADGTVDLYQMVLAAEDRPAILLESEATIDASGEFTFYTIATPTIGSDDGADNEAWLTDHDGYDVIVATHDGQYVAFAQRQDWRKEFDGQRIGTVDGETAWDDIYTDNDGWIDSNESNRGRIDVGVGLYGGDVDSLSWLTGIGIGGSEDAAVSNAVSVVDSGYESEREKYIPWS</sequence>
<gene>
    <name evidence="2" type="ORF">NDI89_08955</name>
</gene>
<dbReference type="GO" id="GO:0005975">
    <property type="term" value="P:carbohydrate metabolic process"/>
    <property type="evidence" value="ECO:0007669"/>
    <property type="project" value="InterPro"/>
</dbReference>
<dbReference type="SUPFAM" id="SSF74650">
    <property type="entry name" value="Galactose mutarotase-like"/>
    <property type="match status" value="1"/>
</dbReference>
<dbReference type="InterPro" id="IPR011013">
    <property type="entry name" value="Gal_mutarotase_sf_dom"/>
</dbReference>
<organism evidence="2 3">
    <name type="scientific">Natrinema salsiterrestre</name>
    <dbReference type="NCBI Taxonomy" id="2950540"/>
    <lineage>
        <taxon>Archaea</taxon>
        <taxon>Methanobacteriati</taxon>
        <taxon>Methanobacteriota</taxon>
        <taxon>Stenosarchaea group</taxon>
        <taxon>Halobacteria</taxon>
        <taxon>Halobacteriales</taxon>
        <taxon>Natrialbaceae</taxon>
        <taxon>Natrinema</taxon>
    </lineage>
</organism>
<dbReference type="RefSeq" id="WP_277521196.1">
    <property type="nucleotide sequence ID" value="NZ_JAMQOT010000002.1"/>
</dbReference>